<evidence type="ECO:0000256" key="2">
    <source>
        <dbReference type="ARBA" id="ARBA00022525"/>
    </source>
</evidence>
<proteinExistence type="predicted"/>
<dbReference type="PROSITE" id="PS50853">
    <property type="entry name" value="FN3"/>
    <property type="match status" value="2"/>
</dbReference>
<evidence type="ECO:0000256" key="5">
    <source>
        <dbReference type="ARBA" id="ARBA00023180"/>
    </source>
</evidence>
<dbReference type="SUPFAM" id="SSF53474">
    <property type="entry name" value="alpha/beta-Hydrolases"/>
    <property type="match status" value="2"/>
</dbReference>
<keyword evidence="12" id="KW-1185">Reference proteome</keyword>
<dbReference type="NCBIfam" id="TIGR01840">
    <property type="entry name" value="esterase_phb"/>
    <property type="match status" value="1"/>
</dbReference>
<dbReference type="PANTHER" id="PTHR43037">
    <property type="entry name" value="UNNAMED PRODUCT-RELATED"/>
    <property type="match status" value="1"/>
</dbReference>
<evidence type="ECO:0000259" key="10">
    <source>
        <dbReference type="PROSITE" id="PS50853"/>
    </source>
</evidence>
<dbReference type="InterPro" id="IPR050955">
    <property type="entry name" value="Plant_Biomass_Hydrol_Est"/>
</dbReference>
<evidence type="ECO:0000313" key="12">
    <source>
        <dbReference type="Proteomes" id="UP001499854"/>
    </source>
</evidence>
<dbReference type="SUPFAM" id="SSF49265">
    <property type="entry name" value="Fibronectin type III"/>
    <property type="match status" value="2"/>
</dbReference>
<comment type="subcellular location">
    <subcellularLocation>
        <location evidence="1">Secreted</location>
    </subcellularLocation>
</comment>
<accession>A0ABN2SDL3</accession>
<dbReference type="Gene3D" id="2.60.40.10">
    <property type="entry name" value="Immunoglobulins"/>
    <property type="match status" value="2"/>
</dbReference>
<dbReference type="EMBL" id="BAAAQM010000033">
    <property type="protein sequence ID" value="GAA1984750.1"/>
    <property type="molecule type" value="Genomic_DNA"/>
</dbReference>
<organism evidence="11 12">
    <name type="scientific">Catenulispora subtropica</name>
    <dbReference type="NCBI Taxonomy" id="450798"/>
    <lineage>
        <taxon>Bacteria</taxon>
        <taxon>Bacillati</taxon>
        <taxon>Actinomycetota</taxon>
        <taxon>Actinomycetes</taxon>
        <taxon>Catenulisporales</taxon>
        <taxon>Catenulisporaceae</taxon>
        <taxon>Catenulispora</taxon>
    </lineage>
</organism>
<feature type="domain" description="Fibronectin type-III" evidence="10">
    <location>
        <begin position="398"/>
        <end position="483"/>
    </location>
</feature>
<keyword evidence="3" id="KW-0732">Signal</keyword>
<gene>
    <name evidence="11" type="ORF">GCM10009838_53540</name>
</gene>
<keyword evidence="4" id="KW-0378">Hydrolase</keyword>
<evidence type="ECO:0000313" key="11">
    <source>
        <dbReference type="EMBL" id="GAA1984750.1"/>
    </source>
</evidence>
<dbReference type="InterPro" id="IPR036116">
    <property type="entry name" value="FN3_sf"/>
</dbReference>
<evidence type="ECO:0000256" key="1">
    <source>
        <dbReference type="ARBA" id="ARBA00004613"/>
    </source>
</evidence>
<feature type="region of interest" description="Disordered" evidence="9">
    <location>
        <begin position="382"/>
        <end position="403"/>
    </location>
</feature>
<evidence type="ECO:0000256" key="6">
    <source>
        <dbReference type="ARBA" id="ARBA00023277"/>
    </source>
</evidence>
<evidence type="ECO:0000256" key="4">
    <source>
        <dbReference type="ARBA" id="ARBA00022801"/>
    </source>
</evidence>
<dbReference type="Gene3D" id="3.40.50.1820">
    <property type="entry name" value="alpha/beta hydrolase"/>
    <property type="match status" value="1"/>
</dbReference>
<keyword evidence="2" id="KW-0964">Secreted</keyword>
<dbReference type="InterPro" id="IPR010126">
    <property type="entry name" value="Esterase_phb"/>
</dbReference>
<evidence type="ECO:0000256" key="3">
    <source>
        <dbReference type="ARBA" id="ARBA00022729"/>
    </source>
</evidence>
<evidence type="ECO:0000256" key="8">
    <source>
        <dbReference type="ARBA" id="ARBA00023326"/>
    </source>
</evidence>
<feature type="domain" description="Fibronectin type-III" evidence="10">
    <location>
        <begin position="308"/>
        <end position="392"/>
    </location>
</feature>
<sequence length="542" mass="55700">MAAPTLTQVSNFGSNPGGLNMYSYLPTNLAAKPAVVLALHGCTQSANDYYADSGWSKYADLYGFAVVYAEQPSGTGLTAKCFDWGDTSNDTRGNGQALSVYQMVQYAEAHYNADPARVFITGLSAGGGMTADLLADYPDVFAAGAIDSGPPAQCTTAGITDSNCTSNNSNTKTPQQWGDLVRASNPGYTGPWPRVQVWNGAADYLVKPVAMDESRDQWTNVWGISQTPSSTTTLTGSTAESIYNDSTGKPAVETFSIPNMGHGLAVHPGSAIDNCGTTGAYFLDYICSSYYSMKFFGLDSQSQTPLPAPTGLSVTGTTDNSASLSWNAVSGAASYNVYRGGTKVNTAAVTATSFTDTGLAAGTSYSYTVAAVDGSGNVGSQSGAVTATTSGTPSQLPAPTGLSVTGTTSSSVTLGWNAVSGAASYNVYRGGTKVNGAPVTSASYTDTGLTSGTSYSYTVAAVDSAGTVGAQSATVTGTPSAPLPNCFTTDNVSQNLAGRSYFFYGGDSYAIGSNQDMGKYSSTVISSLQQTSPGYWIVVPHC</sequence>
<dbReference type="SMART" id="SM00060">
    <property type="entry name" value="FN3"/>
    <property type="match status" value="2"/>
</dbReference>
<dbReference type="Pfam" id="PF00041">
    <property type="entry name" value="fn3"/>
    <property type="match status" value="2"/>
</dbReference>
<protein>
    <recommendedName>
        <fullName evidence="10">Fibronectin type-III domain-containing protein</fullName>
    </recommendedName>
</protein>
<dbReference type="PANTHER" id="PTHR43037:SF3">
    <property type="entry name" value="FERULOYL ESTERASE B"/>
    <property type="match status" value="1"/>
</dbReference>
<dbReference type="InterPro" id="IPR013783">
    <property type="entry name" value="Ig-like_fold"/>
</dbReference>
<evidence type="ECO:0000256" key="9">
    <source>
        <dbReference type="SAM" id="MobiDB-lite"/>
    </source>
</evidence>
<dbReference type="InterPro" id="IPR029058">
    <property type="entry name" value="AB_hydrolase_fold"/>
</dbReference>
<feature type="compositionally biased region" description="Polar residues" evidence="9">
    <location>
        <begin position="382"/>
        <end position="397"/>
    </location>
</feature>
<keyword evidence="6" id="KW-0119">Carbohydrate metabolism</keyword>
<comment type="caution">
    <text evidence="11">The sequence shown here is derived from an EMBL/GenBank/DDBJ whole genome shotgun (WGS) entry which is preliminary data.</text>
</comment>
<dbReference type="CDD" id="cd00063">
    <property type="entry name" value="FN3"/>
    <property type="match status" value="2"/>
</dbReference>
<dbReference type="Pfam" id="PF10503">
    <property type="entry name" value="Esterase_PHB"/>
    <property type="match status" value="1"/>
</dbReference>
<dbReference type="InterPro" id="IPR003961">
    <property type="entry name" value="FN3_dom"/>
</dbReference>
<reference evidence="11 12" key="1">
    <citation type="journal article" date="2019" name="Int. J. Syst. Evol. Microbiol.">
        <title>The Global Catalogue of Microorganisms (GCM) 10K type strain sequencing project: providing services to taxonomists for standard genome sequencing and annotation.</title>
        <authorList>
            <consortium name="The Broad Institute Genomics Platform"/>
            <consortium name="The Broad Institute Genome Sequencing Center for Infectious Disease"/>
            <person name="Wu L."/>
            <person name="Ma J."/>
        </authorList>
    </citation>
    <scope>NUCLEOTIDE SEQUENCE [LARGE SCALE GENOMIC DNA]</scope>
    <source>
        <strain evidence="11 12">JCM 16013</strain>
    </source>
</reference>
<keyword evidence="8" id="KW-0624">Polysaccharide degradation</keyword>
<name>A0ABN2SDL3_9ACTN</name>
<dbReference type="Proteomes" id="UP001499854">
    <property type="component" value="Unassembled WGS sequence"/>
</dbReference>
<evidence type="ECO:0000256" key="7">
    <source>
        <dbReference type="ARBA" id="ARBA00023295"/>
    </source>
</evidence>
<keyword evidence="7" id="KW-0326">Glycosidase</keyword>
<keyword evidence="5" id="KW-0325">Glycoprotein</keyword>